<dbReference type="GO" id="GO:0016746">
    <property type="term" value="F:acyltransferase activity"/>
    <property type="evidence" value="ECO:0007669"/>
    <property type="project" value="UniProtKB-KW"/>
</dbReference>
<gene>
    <name evidence="1" type="ORF">DPM12_22290</name>
</gene>
<dbReference type="Gene3D" id="2.160.10.10">
    <property type="entry name" value="Hexapeptide repeat proteins"/>
    <property type="match status" value="1"/>
</dbReference>
<dbReference type="InterPro" id="IPR051159">
    <property type="entry name" value="Hexapeptide_acetyltransf"/>
</dbReference>
<dbReference type="OrthoDB" id="2643438at2"/>
<evidence type="ECO:0000313" key="1">
    <source>
        <dbReference type="EMBL" id="RAW09227.1"/>
    </source>
</evidence>
<comment type="caution">
    <text evidence="1">The sequence shown here is derived from an EMBL/GenBank/DDBJ whole genome shotgun (WGS) entry which is preliminary data.</text>
</comment>
<dbReference type="AlphaFoldDB" id="A0A329QAH7"/>
<sequence length="246" mass="27587">MVEQVGYGRVVFRRRDPRQARFVTLENLRWVVRHRAWTPSYLIRYARLLRLRLLHPEVVTEGMVFLGRGAKVVGRRGYGRVILGRWVHVGDGTQVRAHEGTLRVGDKTVFGRHDTVICYLDVEIGGRTLVADWVYIADFDHRFDDLEVPIKDQGIVKSPVRIGPDSWLGVKSTVLRGSMIGHGCVIGANSVVRGTLPDRAVAAGIPARVIKSRRPGDHVPGVGGSRAGTRWRRLVIATKRASRVFF</sequence>
<dbReference type="SUPFAM" id="SSF51161">
    <property type="entry name" value="Trimeric LpxA-like enzymes"/>
    <property type="match status" value="1"/>
</dbReference>
<dbReference type="Proteomes" id="UP000250462">
    <property type="component" value="Unassembled WGS sequence"/>
</dbReference>
<dbReference type="PANTHER" id="PTHR23416:SF78">
    <property type="entry name" value="LIPOPOLYSACCHARIDE BIOSYNTHESIS O-ACETYL TRANSFERASE WBBJ-RELATED"/>
    <property type="match status" value="1"/>
</dbReference>
<dbReference type="InterPro" id="IPR001451">
    <property type="entry name" value="Hexapep"/>
</dbReference>
<proteinExistence type="predicted"/>
<keyword evidence="2" id="KW-1185">Reference proteome</keyword>
<dbReference type="EMBL" id="QMIG01000050">
    <property type="protein sequence ID" value="RAW09227.1"/>
    <property type="molecule type" value="Genomic_DNA"/>
</dbReference>
<dbReference type="Pfam" id="PF00132">
    <property type="entry name" value="Hexapep"/>
    <property type="match status" value="1"/>
</dbReference>
<keyword evidence="1" id="KW-0808">Transferase</keyword>
<dbReference type="PANTHER" id="PTHR23416">
    <property type="entry name" value="SIALIC ACID SYNTHASE-RELATED"/>
    <property type="match status" value="1"/>
</dbReference>
<name>A0A329QAH7_9ACTN</name>
<dbReference type="CDD" id="cd04647">
    <property type="entry name" value="LbH_MAT_like"/>
    <property type="match status" value="1"/>
</dbReference>
<protein>
    <submittedName>
        <fullName evidence="1">Acyltransferase</fullName>
    </submittedName>
</protein>
<accession>A0A329QAH7</accession>
<evidence type="ECO:0000313" key="2">
    <source>
        <dbReference type="Proteomes" id="UP000250462"/>
    </source>
</evidence>
<organism evidence="1 2">
    <name type="scientific">Phytoactinopolyspora halophila</name>
    <dbReference type="NCBI Taxonomy" id="1981511"/>
    <lineage>
        <taxon>Bacteria</taxon>
        <taxon>Bacillati</taxon>
        <taxon>Actinomycetota</taxon>
        <taxon>Actinomycetes</taxon>
        <taxon>Jiangellales</taxon>
        <taxon>Jiangellaceae</taxon>
        <taxon>Phytoactinopolyspora</taxon>
    </lineage>
</organism>
<reference evidence="1 2" key="1">
    <citation type="submission" date="2018-06" db="EMBL/GenBank/DDBJ databases">
        <title>Phytoactinopolyspora halophila sp. nov., a novel halophilic actinomycete isolated from a saline soil in China.</title>
        <authorList>
            <person name="Tang S.-K."/>
        </authorList>
    </citation>
    <scope>NUCLEOTIDE SEQUENCE [LARGE SCALE GENOMIC DNA]</scope>
    <source>
        <strain evidence="1 2">YIM 96934</strain>
    </source>
</reference>
<keyword evidence="1" id="KW-0012">Acyltransferase</keyword>
<dbReference type="InterPro" id="IPR011004">
    <property type="entry name" value="Trimer_LpxA-like_sf"/>
</dbReference>